<reference evidence="4" key="1">
    <citation type="submission" date="2017-03" db="EMBL/GenBank/DDBJ databases">
        <title>Phytopthora megakarya and P. palmivora, two closely related causual agents of cacao black pod achieved similar genome size and gene model numbers by different mechanisms.</title>
        <authorList>
            <person name="Ali S."/>
            <person name="Shao J."/>
            <person name="Larry D.J."/>
            <person name="Kronmiller B."/>
            <person name="Shen D."/>
            <person name="Strem M.D."/>
            <person name="Melnick R.L."/>
            <person name="Guiltinan M.J."/>
            <person name="Tyler B.M."/>
            <person name="Meinhardt L.W."/>
            <person name="Bailey B.A."/>
        </authorList>
    </citation>
    <scope>NUCLEOTIDE SEQUENCE [LARGE SCALE GENOMIC DNA]</scope>
    <source>
        <strain evidence="4">zdho120</strain>
    </source>
</reference>
<keyword evidence="1" id="KW-0233">DNA recombination</keyword>
<dbReference type="GO" id="GO:0005524">
    <property type="term" value="F:ATP binding"/>
    <property type="evidence" value="ECO:0007669"/>
    <property type="project" value="UniProtKB-KW"/>
</dbReference>
<dbReference type="SUPFAM" id="SSF52540">
    <property type="entry name" value="P-loop containing nucleoside triphosphate hydrolases"/>
    <property type="match status" value="1"/>
</dbReference>
<feature type="domain" description="DNA helicase Pif1-like DEAD-box helicase" evidence="2">
    <location>
        <begin position="2"/>
        <end position="152"/>
    </location>
</feature>
<dbReference type="AlphaFoldDB" id="A0A225W7R4"/>
<evidence type="ECO:0000313" key="3">
    <source>
        <dbReference type="EMBL" id="OWZ13615.1"/>
    </source>
</evidence>
<dbReference type="EMBL" id="NBNE01001536">
    <property type="protein sequence ID" value="OWZ13615.1"/>
    <property type="molecule type" value="Genomic_DNA"/>
</dbReference>
<dbReference type="GO" id="GO:0016887">
    <property type="term" value="F:ATP hydrolysis activity"/>
    <property type="evidence" value="ECO:0007669"/>
    <property type="project" value="RHEA"/>
</dbReference>
<comment type="caution">
    <text evidence="3">The sequence shown here is derived from an EMBL/GenBank/DDBJ whole genome shotgun (WGS) entry which is preliminary data.</text>
</comment>
<evidence type="ECO:0000256" key="1">
    <source>
        <dbReference type="RuleBase" id="RU363044"/>
    </source>
</evidence>
<accession>A0A225W7R4</accession>
<keyword evidence="1" id="KW-0347">Helicase</keyword>
<name>A0A225W7R4_9STRA</name>
<dbReference type="InterPro" id="IPR027417">
    <property type="entry name" value="P-loop_NTPase"/>
</dbReference>
<comment type="similarity">
    <text evidence="1">Belongs to the helicase family.</text>
</comment>
<comment type="catalytic activity">
    <reaction evidence="1">
        <text>ATP + H2O = ADP + phosphate + H(+)</text>
        <dbReference type="Rhea" id="RHEA:13065"/>
        <dbReference type="ChEBI" id="CHEBI:15377"/>
        <dbReference type="ChEBI" id="CHEBI:15378"/>
        <dbReference type="ChEBI" id="CHEBI:30616"/>
        <dbReference type="ChEBI" id="CHEBI:43474"/>
        <dbReference type="ChEBI" id="CHEBI:456216"/>
        <dbReference type="EC" id="5.6.2.3"/>
    </reaction>
</comment>
<dbReference type="Proteomes" id="UP000198211">
    <property type="component" value="Unassembled WGS sequence"/>
</dbReference>
<keyword evidence="4" id="KW-1185">Reference proteome</keyword>
<dbReference type="GO" id="GO:0043139">
    <property type="term" value="F:5'-3' DNA helicase activity"/>
    <property type="evidence" value="ECO:0007669"/>
    <property type="project" value="UniProtKB-EC"/>
</dbReference>
<organism evidence="3 4">
    <name type="scientific">Phytophthora megakarya</name>
    <dbReference type="NCBI Taxonomy" id="4795"/>
    <lineage>
        <taxon>Eukaryota</taxon>
        <taxon>Sar</taxon>
        <taxon>Stramenopiles</taxon>
        <taxon>Oomycota</taxon>
        <taxon>Peronosporomycetes</taxon>
        <taxon>Peronosporales</taxon>
        <taxon>Peronosporaceae</taxon>
        <taxon>Phytophthora</taxon>
    </lineage>
</organism>
<keyword evidence="1" id="KW-0547">Nucleotide-binding</keyword>
<evidence type="ECO:0000313" key="4">
    <source>
        <dbReference type="Proteomes" id="UP000198211"/>
    </source>
</evidence>
<dbReference type="OrthoDB" id="120292at2759"/>
<dbReference type="Gene3D" id="3.40.50.300">
    <property type="entry name" value="P-loop containing nucleotide triphosphate hydrolases"/>
    <property type="match status" value="1"/>
</dbReference>
<protein>
    <recommendedName>
        <fullName evidence="1">ATP-dependent DNA helicase</fullName>
        <ecNumber evidence="1">5.6.2.3</ecNumber>
    </recommendedName>
</protein>
<dbReference type="EC" id="5.6.2.3" evidence="1"/>
<dbReference type="PANTHER" id="PTHR47642">
    <property type="entry name" value="ATP-DEPENDENT DNA HELICASE"/>
    <property type="match status" value="1"/>
</dbReference>
<proteinExistence type="inferred from homology"/>
<dbReference type="GO" id="GO:0000723">
    <property type="term" value="P:telomere maintenance"/>
    <property type="evidence" value="ECO:0007669"/>
    <property type="project" value="InterPro"/>
</dbReference>
<dbReference type="GO" id="GO:0006281">
    <property type="term" value="P:DNA repair"/>
    <property type="evidence" value="ECO:0007669"/>
    <property type="project" value="UniProtKB-KW"/>
</dbReference>
<dbReference type="InterPro" id="IPR051055">
    <property type="entry name" value="PIF1_helicase"/>
</dbReference>
<comment type="cofactor">
    <cofactor evidence="1">
        <name>Mg(2+)</name>
        <dbReference type="ChEBI" id="CHEBI:18420"/>
    </cofactor>
</comment>
<sequence length="170" mass="19246">MIINGEGGSGKSWLIDHLVKDVRCVFREQPKILSQRILLLAHQGTATFNIKGQTVFSALGVSSLSRSAFSAPYTSLTTQKNGPNKLKTLQQQYKDVYLVIIDEFSVISCRMLHWIDERMKEIWPLQRHLPFGGRDVIFTGDAAQLDPAVPYALSTPLLQVYNDVQRKERE</sequence>
<dbReference type="Pfam" id="PF05970">
    <property type="entry name" value="PIF1"/>
    <property type="match status" value="1"/>
</dbReference>
<dbReference type="GO" id="GO:0006310">
    <property type="term" value="P:DNA recombination"/>
    <property type="evidence" value="ECO:0007669"/>
    <property type="project" value="UniProtKB-KW"/>
</dbReference>
<dbReference type="STRING" id="4795.A0A225W7R4"/>
<keyword evidence="1" id="KW-0234">DNA repair</keyword>
<keyword evidence="1" id="KW-0227">DNA damage</keyword>
<keyword evidence="1" id="KW-0378">Hydrolase</keyword>
<keyword evidence="1" id="KW-0067">ATP-binding</keyword>
<gene>
    <name evidence="3" type="ORF">PHMEG_00013033</name>
</gene>
<evidence type="ECO:0000259" key="2">
    <source>
        <dbReference type="Pfam" id="PF05970"/>
    </source>
</evidence>
<dbReference type="InterPro" id="IPR010285">
    <property type="entry name" value="DNA_helicase_pif1-like_DEAD"/>
</dbReference>